<evidence type="ECO:0000313" key="2">
    <source>
        <dbReference type="EMBL" id="SFB77126.1"/>
    </source>
</evidence>
<keyword evidence="3" id="KW-1185">Reference proteome</keyword>
<dbReference type="AlphaFoldDB" id="A0A1I1DRV7"/>
<evidence type="ECO:0000259" key="1">
    <source>
        <dbReference type="SMART" id="SM00858"/>
    </source>
</evidence>
<organism evidence="2 3">
    <name type="scientific">Nocardioides terrae</name>
    <dbReference type="NCBI Taxonomy" id="574651"/>
    <lineage>
        <taxon>Bacteria</taxon>
        <taxon>Bacillati</taxon>
        <taxon>Actinomycetota</taxon>
        <taxon>Actinomycetes</taxon>
        <taxon>Propionibacteriales</taxon>
        <taxon>Nocardioidaceae</taxon>
        <taxon>Nocardioides</taxon>
    </lineage>
</organism>
<accession>A0A1I1DRV7</accession>
<sequence>MTRDLSPSHDVLVNLGLDTSSSGLAGAPPAQRVPRAGWRDPRLWVGAALVAVSVVAGARLLAASDDTVRVWAAGDDLAAGAPVTAADLEQHRVRFADGDDVGGYFRATEPPDGVLLRGVGAGELVPRSAVGAADQNGTVQVPLAVDPEQVPPSVGTGSVVDVYLLGGPVDGARDADAEPVLAGVSVVDAPAVEDSFVASGKRQLVLAVPEDDAHRFFGLVGAADSPTLTVVRRS</sequence>
<proteinExistence type="predicted"/>
<dbReference type="Proteomes" id="UP000198832">
    <property type="component" value="Unassembled WGS sequence"/>
</dbReference>
<dbReference type="SMART" id="SM00858">
    <property type="entry name" value="SAF"/>
    <property type="match status" value="1"/>
</dbReference>
<dbReference type="EMBL" id="FOLB01000001">
    <property type="protein sequence ID" value="SFB77126.1"/>
    <property type="molecule type" value="Genomic_DNA"/>
</dbReference>
<dbReference type="STRING" id="574651.SAMN04487968_101434"/>
<name>A0A1I1DRV7_9ACTN</name>
<dbReference type="InterPro" id="IPR013974">
    <property type="entry name" value="SAF"/>
</dbReference>
<feature type="domain" description="SAF" evidence="1">
    <location>
        <begin position="68"/>
        <end position="131"/>
    </location>
</feature>
<protein>
    <recommendedName>
        <fullName evidence="1">SAF domain-containing protein</fullName>
    </recommendedName>
</protein>
<reference evidence="2 3" key="1">
    <citation type="submission" date="2016-10" db="EMBL/GenBank/DDBJ databases">
        <authorList>
            <person name="de Groot N.N."/>
        </authorList>
    </citation>
    <scope>NUCLEOTIDE SEQUENCE [LARGE SCALE GENOMIC DNA]</scope>
    <source>
        <strain evidence="2 3">CGMCC 1.7056</strain>
    </source>
</reference>
<evidence type="ECO:0000313" key="3">
    <source>
        <dbReference type="Proteomes" id="UP000198832"/>
    </source>
</evidence>
<gene>
    <name evidence="2" type="ORF">SAMN04487968_101434</name>
</gene>